<feature type="region of interest" description="Disordered" evidence="7">
    <location>
        <begin position="972"/>
        <end position="1005"/>
    </location>
</feature>
<dbReference type="GO" id="GO:0032259">
    <property type="term" value="P:methylation"/>
    <property type="evidence" value="ECO:0007669"/>
    <property type="project" value="UniProtKB-KW"/>
</dbReference>
<evidence type="ECO:0000313" key="10">
    <source>
        <dbReference type="EMBL" id="KAH0560042.1"/>
    </source>
</evidence>
<dbReference type="Proteomes" id="UP000750711">
    <property type="component" value="Unassembled WGS sequence"/>
</dbReference>
<evidence type="ECO:0000259" key="9">
    <source>
        <dbReference type="PROSITE" id="PS51633"/>
    </source>
</evidence>
<feature type="region of interest" description="Disordered" evidence="7">
    <location>
        <begin position="605"/>
        <end position="640"/>
    </location>
</feature>
<dbReference type="SUPFAM" id="SSF82199">
    <property type="entry name" value="SET domain"/>
    <property type="match status" value="1"/>
</dbReference>
<dbReference type="GO" id="GO:0031507">
    <property type="term" value="P:heterochromatin formation"/>
    <property type="evidence" value="ECO:0007669"/>
    <property type="project" value="TreeGrafter"/>
</dbReference>
<feature type="domain" description="SET" evidence="8">
    <location>
        <begin position="750"/>
        <end position="867"/>
    </location>
</feature>
<protein>
    <recommendedName>
        <fullName evidence="12">SET domain-containing protein</fullName>
    </recommendedName>
</protein>
<dbReference type="InterPro" id="IPR033467">
    <property type="entry name" value="Tesmin/TSO1-like_CXC"/>
</dbReference>
<evidence type="ECO:0000259" key="8">
    <source>
        <dbReference type="PROSITE" id="PS50280"/>
    </source>
</evidence>
<dbReference type="Gene3D" id="2.170.270.10">
    <property type="entry name" value="SET domain"/>
    <property type="match status" value="1"/>
</dbReference>
<evidence type="ECO:0000313" key="11">
    <source>
        <dbReference type="Proteomes" id="UP000750711"/>
    </source>
</evidence>
<evidence type="ECO:0008006" key="12">
    <source>
        <dbReference type="Google" id="ProtNLM"/>
    </source>
</evidence>
<evidence type="ECO:0000256" key="2">
    <source>
        <dbReference type="ARBA" id="ARBA00022679"/>
    </source>
</evidence>
<keyword evidence="1" id="KW-0489">Methyltransferase</keyword>
<dbReference type="InterPro" id="IPR045318">
    <property type="entry name" value="EZH1/2-like"/>
</dbReference>
<dbReference type="GO" id="GO:0005634">
    <property type="term" value="C:nucleus"/>
    <property type="evidence" value="ECO:0007669"/>
    <property type="project" value="TreeGrafter"/>
</dbReference>
<dbReference type="Pfam" id="PF00856">
    <property type="entry name" value="SET"/>
    <property type="match status" value="1"/>
</dbReference>
<dbReference type="PANTHER" id="PTHR45747">
    <property type="entry name" value="HISTONE-LYSINE N-METHYLTRANSFERASE E(Z)"/>
    <property type="match status" value="1"/>
</dbReference>
<keyword evidence="2" id="KW-0808">Transferase</keyword>
<keyword evidence="4" id="KW-0805">Transcription regulation</keyword>
<feature type="compositionally biased region" description="Basic residues" evidence="7">
    <location>
        <begin position="904"/>
        <end position="913"/>
    </location>
</feature>
<dbReference type="InterPro" id="IPR026489">
    <property type="entry name" value="CXC_dom"/>
</dbReference>
<evidence type="ECO:0000256" key="5">
    <source>
        <dbReference type="ARBA" id="ARBA00023163"/>
    </source>
</evidence>
<sequence>MRQTQTQLGRDVIDLTLDSDSDDAGPRNPPPLRGQTASGRTTNMNSRRPNAIGALDANLAGESRRAPVVLSKPPVGGLGESVGIRTPLTNGSAPTTTSSQQGSLDRWLSASTAHFKAPVAPADNAAAMDLDHSQDSETARSSGRRRKINSKYMHGDWEGLSPTLRMVQGIQKDDLEIIERSPQPSNDVNVRRTGASELHSALVSTRRQRSPTPMRLNMQTPMRISTGGRFRNSLIGDSGYLTGFGGSVDPPRTTTRSLSPVEMTSLLKKYLAEIADDHDYFVTAMLRCDNMKPGKFTAKCGRHYCAPAEHFEAESPIKEMKAVQFPSMPKGLYDATKYAKMSGLVRRNSGHYCWGKLTSQIWKNHNTKAVEVRMTAPLTRHTSDSEPVPKYSSYTSLRRNVLAEDDDKLRYFPYFGDDINDGGALQELYSDWTKNLPTVHRRSEQAAMLVGTAEKFLAETGLSFYDAVHYLIGNIETIAPHATSAEELEQAKRERRKSALYNDFELEPAKQKLYLDSIPPPTSAGLAIAPAICKAWKDATSISLWDVIKRGDVSANPGKQNQNTPTALPLKAASGYYSIGTVYSMKCLICFAAASTDDVRAITPEANPTDARIQPQQKEASAGEKRKRPSRLLDRDDIGNTSLHSERTNFRPCNHEWPCAKGSRCDCVENEVVCEKTCRCPPECPRRWRGCSCLKGGAKVCSTQSCECYKMNRECDPDLCGSCGAIEVLDPVNRYDDEICYRKCTNVALQRDRPKRTLIGASKLAGYGLFMGEPAKIGEFLGEYKGELISNDEAERRGVVYDVRGFSYLFNVNEDANRAGNKFRFVNHSRLGENCAPRVVFANGVHRIGMYARRDLVVGEELYFNYNYGGKSLKFVQKEIDMPVVPQTARPRSHKTGGSSNPKAGKRNGKKGGARPGAGRKPNNGSSLQGVGVANDGGRGGNEELDLYEFDATGAKSNLGVVELDEAYAEISQCERNPEEEDDAGLPKRRDRNGLKRQRNETRGR</sequence>
<comment type="catalytic activity">
    <reaction evidence="6">
        <text>L-lysyl(27)-[histone H3] + 3 S-adenosyl-L-methionine = N(6),N(6),N(6)-trimethyl-L-lysyl(27)-[histone H3] + 3 S-adenosyl-L-homocysteine + 3 H(+)</text>
        <dbReference type="Rhea" id="RHEA:60292"/>
        <dbReference type="Rhea" id="RHEA-COMP:15535"/>
        <dbReference type="Rhea" id="RHEA-COMP:15548"/>
        <dbReference type="ChEBI" id="CHEBI:15378"/>
        <dbReference type="ChEBI" id="CHEBI:29969"/>
        <dbReference type="ChEBI" id="CHEBI:57856"/>
        <dbReference type="ChEBI" id="CHEBI:59789"/>
        <dbReference type="ChEBI" id="CHEBI:61961"/>
        <dbReference type="EC" id="2.1.1.356"/>
    </reaction>
</comment>
<dbReference type="GO" id="GO:0140951">
    <property type="term" value="F:histone H3K27 trimethyltransferase activity"/>
    <property type="evidence" value="ECO:0007669"/>
    <property type="project" value="UniProtKB-EC"/>
</dbReference>
<feature type="compositionally biased region" description="Polar residues" evidence="7">
    <location>
        <begin position="87"/>
        <end position="103"/>
    </location>
</feature>
<keyword evidence="3" id="KW-0949">S-adenosyl-L-methionine</keyword>
<dbReference type="InterPro" id="IPR001214">
    <property type="entry name" value="SET_dom"/>
</dbReference>
<evidence type="ECO:0000256" key="3">
    <source>
        <dbReference type="ARBA" id="ARBA00022691"/>
    </source>
</evidence>
<comment type="caution">
    <text evidence="10">The sequence shown here is derived from an EMBL/GenBank/DDBJ whole genome shotgun (WGS) entry which is preliminary data.</text>
</comment>
<organism evidence="10 11">
    <name type="scientific">Trichoglossum hirsutum</name>
    <dbReference type="NCBI Taxonomy" id="265104"/>
    <lineage>
        <taxon>Eukaryota</taxon>
        <taxon>Fungi</taxon>
        <taxon>Dikarya</taxon>
        <taxon>Ascomycota</taxon>
        <taxon>Pezizomycotina</taxon>
        <taxon>Geoglossomycetes</taxon>
        <taxon>Geoglossales</taxon>
        <taxon>Geoglossaceae</taxon>
        <taxon>Trichoglossum</taxon>
    </lineage>
</organism>
<gene>
    <name evidence="10" type="ORF">GP486_003436</name>
</gene>
<proteinExistence type="predicted"/>
<dbReference type="Pfam" id="PF18264">
    <property type="entry name" value="preSET_CXC"/>
    <property type="match status" value="1"/>
</dbReference>
<feature type="region of interest" description="Disordered" evidence="7">
    <location>
        <begin position="1"/>
        <end position="49"/>
    </location>
</feature>
<feature type="domain" description="CXC" evidence="9">
    <location>
        <begin position="629"/>
        <end position="740"/>
    </location>
</feature>
<dbReference type="PROSITE" id="PS51633">
    <property type="entry name" value="CXC"/>
    <property type="match status" value="1"/>
</dbReference>
<feature type="region of interest" description="Disordered" evidence="7">
    <location>
        <begin position="68"/>
        <end position="104"/>
    </location>
</feature>
<dbReference type="AlphaFoldDB" id="A0A9P8LD96"/>
<dbReference type="GO" id="GO:0003682">
    <property type="term" value="F:chromatin binding"/>
    <property type="evidence" value="ECO:0007669"/>
    <property type="project" value="TreeGrafter"/>
</dbReference>
<evidence type="ECO:0000256" key="4">
    <source>
        <dbReference type="ARBA" id="ARBA00023015"/>
    </source>
</evidence>
<accession>A0A9P8LD96</accession>
<dbReference type="InterPro" id="IPR046341">
    <property type="entry name" value="SET_dom_sf"/>
</dbReference>
<keyword evidence="11" id="KW-1185">Reference proteome</keyword>
<feature type="compositionally biased region" description="Polar residues" evidence="7">
    <location>
        <begin position="35"/>
        <end position="48"/>
    </location>
</feature>
<dbReference type="InterPro" id="IPR041355">
    <property type="entry name" value="Pre-SET_CXC"/>
</dbReference>
<evidence type="ECO:0000256" key="1">
    <source>
        <dbReference type="ARBA" id="ARBA00022603"/>
    </source>
</evidence>
<dbReference type="PROSITE" id="PS50280">
    <property type="entry name" value="SET"/>
    <property type="match status" value="1"/>
</dbReference>
<dbReference type="PANTHER" id="PTHR45747:SF4">
    <property type="entry name" value="HISTONE-LYSINE N-METHYLTRANSFERASE E(Z)"/>
    <property type="match status" value="1"/>
</dbReference>
<dbReference type="EMBL" id="JAGHQM010000463">
    <property type="protein sequence ID" value="KAH0560042.1"/>
    <property type="molecule type" value="Genomic_DNA"/>
</dbReference>
<reference evidence="10" key="1">
    <citation type="submission" date="2021-03" db="EMBL/GenBank/DDBJ databases">
        <title>Comparative genomics and phylogenomic investigation of the class Geoglossomycetes provide insights into ecological specialization and systematics.</title>
        <authorList>
            <person name="Melie T."/>
            <person name="Pirro S."/>
            <person name="Miller A.N."/>
            <person name="Quandt A."/>
        </authorList>
    </citation>
    <scope>NUCLEOTIDE SEQUENCE</scope>
    <source>
        <strain evidence="10">CAQ_001_2017</strain>
    </source>
</reference>
<feature type="region of interest" description="Disordered" evidence="7">
    <location>
        <begin position="884"/>
        <end position="939"/>
    </location>
</feature>
<dbReference type="SMART" id="SM01114">
    <property type="entry name" value="CXC"/>
    <property type="match status" value="1"/>
</dbReference>
<keyword evidence="5" id="KW-0804">Transcription</keyword>
<dbReference type="SMART" id="SM00317">
    <property type="entry name" value="SET"/>
    <property type="match status" value="1"/>
</dbReference>
<evidence type="ECO:0000256" key="6">
    <source>
        <dbReference type="ARBA" id="ARBA00048568"/>
    </source>
</evidence>
<name>A0A9P8LD96_9PEZI</name>
<feature type="compositionally biased region" description="Basic and acidic residues" evidence="7">
    <location>
        <begin position="985"/>
        <end position="1005"/>
    </location>
</feature>
<evidence type="ECO:0000256" key="7">
    <source>
        <dbReference type="SAM" id="MobiDB-lite"/>
    </source>
</evidence>
<feature type="compositionally biased region" description="Basic and acidic residues" evidence="7">
    <location>
        <begin position="631"/>
        <end position="640"/>
    </location>
</feature>